<accession>A0A0D5LSG8</accession>
<dbReference type="PANTHER" id="PTHR47328">
    <property type="match status" value="1"/>
</dbReference>
<reference evidence="1 2" key="1">
    <citation type="journal article" date="2015" name="Genome Announc.">
        <title>Complete genome sequence of Martelella endophytica YC6887, which has antifungal activity associated with a halophyte.</title>
        <authorList>
            <person name="Khan A."/>
            <person name="Khan H."/>
            <person name="Chung E.J."/>
            <person name="Hossain M.T."/>
            <person name="Chung Y.R."/>
        </authorList>
    </citation>
    <scope>NUCLEOTIDE SEQUENCE [LARGE SCALE GENOMIC DNA]</scope>
    <source>
        <strain evidence="1">YC6887</strain>
    </source>
</reference>
<dbReference type="InterPro" id="IPR006175">
    <property type="entry name" value="YjgF/YER057c/UK114"/>
</dbReference>
<dbReference type="HOGENOM" id="CLU_100715_6_1_5"/>
<dbReference type="Gene3D" id="3.30.1330.40">
    <property type="entry name" value="RutC-like"/>
    <property type="match status" value="1"/>
</dbReference>
<dbReference type="RefSeq" id="WP_045682532.1">
    <property type="nucleotide sequence ID" value="NZ_CP010803.1"/>
</dbReference>
<dbReference type="SUPFAM" id="SSF55298">
    <property type="entry name" value="YjgF-like"/>
    <property type="match status" value="1"/>
</dbReference>
<keyword evidence="2" id="KW-1185">Reference proteome</keyword>
<name>A0A0D5LSG8_MAREN</name>
<dbReference type="Pfam" id="PF01042">
    <property type="entry name" value="Ribonuc_L-PSP"/>
    <property type="match status" value="1"/>
</dbReference>
<dbReference type="InterPro" id="IPR035959">
    <property type="entry name" value="RutC-like_sf"/>
</dbReference>
<organism evidence="1 2">
    <name type="scientific">Martelella endophytica</name>
    <dbReference type="NCBI Taxonomy" id="1486262"/>
    <lineage>
        <taxon>Bacteria</taxon>
        <taxon>Pseudomonadati</taxon>
        <taxon>Pseudomonadota</taxon>
        <taxon>Alphaproteobacteria</taxon>
        <taxon>Hyphomicrobiales</taxon>
        <taxon>Aurantimonadaceae</taxon>
        <taxon>Martelella</taxon>
    </lineage>
</organism>
<dbReference type="PANTHER" id="PTHR47328:SF1">
    <property type="entry name" value="RUTC FAMILY PROTEIN YOAB"/>
    <property type="match status" value="1"/>
</dbReference>
<dbReference type="Proteomes" id="UP000032611">
    <property type="component" value="Chromosome"/>
</dbReference>
<proteinExistence type="predicted"/>
<dbReference type="KEGG" id="mey:TM49_15270"/>
<dbReference type="STRING" id="1486262.TM49_15270"/>
<evidence type="ECO:0000313" key="2">
    <source>
        <dbReference type="Proteomes" id="UP000032611"/>
    </source>
</evidence>
<dbReference type="PATRIC" id="fig|1486262.3.peg.3155"/>
<protein>
    <submittedName>
        <fullName evidence="1">Endoribonuclease</fullName>
    </submittedName>
</protein>
<dbReference type="InterPro" id="IPR035709">
    <property type="entry name" value="YoaB-like"/>
</dbReference>
<gene>
    <name evidence="1" type="ORF">TM49_15270</name>
</gene>
<dbReference type="CDD" id="cd06150">
    <property type="entry name" value="YjgF_YER057c_UK114_like_2"/>
    <property type="match status" value="1"/>
</dbReference>
<dbReference type="OrthoDB" id="9803101at2"/>
<sequence>MSVKYVNSGPLMSAAVVHGNTVYLAGQTGKGATVTEQAKDCLAKVDALLAEVGSDKSKLLQTLVYLKDMSDFAEMNAVWKDWVVPGHTPARATSQADLAAPEILVEFTVTAALD</sequence>
<dbReference type="AlphaFoldDB" id="A0A0D5LSG8"/>
<evidence type="ECO:0000313" key="1">
    <source>
        <dbReference type="EMBL" id="AJY46727.1"/>
    </source>
</evidence>
<dbReference type="EMBL" id="CP010803">
    <property type="protein sequence ID" value="AJY46727.1"/>
    <property type="molecule type" value="Genomic_DNA"/>
</dbReference>